<proteinExistence type="predicted"/>
<feature type="compositionally biased region" description="Polar residues" evidence="1">
    <location>
        <begin position="10"/>
        <end position="22"/>
    </location>
</feature>
<protein>
    <submittedName>
        <fullName evidence="2">Uncharacterized protein</fullName>
    </submittedName>
</protein>
<gene>
    <name evidence="2" type="ORF">CC85DRAFT_287847</name>
</gene>
<dbReference type="AlphaFoldDB" id="A0A0J1AXL5"/>
<feature type="region of interest" description="Disordered" evidence="1">
    <location>
        <begin position="1"/>
        <end position="34"/>
    </location>
</feature>
<keyword evidence="3" id="KW-1185">Reference proteome</keyword>
<name>A0A0J1AXL5_9TREE</name>
<feature type="compositionally biased region" description="Low complexity" evidence="1">
    <location>
        <begin position="933"/>
        <end position="950"/>
    </location>
</feature>
<feature type="region of interest" description="Disordered" evidence="1">
    <location>
        <begin position="65"/>
        <end position="86"/>
    </location>
</feature>
<feature type="compositionally biased region" description="Pro residues" evidence="1">
    <location>
        <begin position="215"/>
        <end position="228"/>
    </location>
</feature>
<dbReference type="GeneID" id="28984642"/>
<dbReference type="EMBL" id="KQ087242">
    <property type="protein sequence ID" value="KLT40059.1"/>
    <property type="molecule type" value="Genomic_DNA"/>
</dbReference>
<evidence type="ECO:0000256" key="1">
    <source>
        <dbReference type="SAM" id="MobiDB-lite"/>
    </source>
</evidence>
<accession>A0A0J1AXL5</accession>
<feature type="compositionally biased region" description="Pro residues" evidence="1">
    <location>
        <begin position="192"/>
        <end position="206"/>
    </location>
</feature>
<dbReference type="Proteomes" id="UP000053611">
    <property type="component" value="Unassembled WGS sequence"/>
</dbReference>
<feature type="compositionally biased region" description="Low complexity" evidence="1">
    <location>
        <begin position="229"/>
        <end position="238"/>
    </location>
</feature>
<feature type="region of interest" description="Disordered" evidence="1">
    <location>
        <begin position="559"/>
        <end position="588"/>
    </location>
</feature>
<feature type="region of interest" description="Disordered" evidence="1">
    <location>
        <begin position="463"/>
        <end position="492"/>
    </location>
</feature>
<feature type="region of interest" description="Disordered" evidence="1">
    <location>
        <begin position="311"/>
        <end position="439"/>
    </location>
</feature>
<feature type="compositionally biased region" description="Low complexity" evidence="1">
    <location>
        <begin position="472"/>
        <end position="492"/>
    </location>
</feature>
<feature type="region of interest" description="Disordered" evidence="1">
    <location>
        <begin position="931"/>
        <end position="965"/>
    </location>
</feature>
<sequence length="1037" mass="112293">MPAVTRRHTPTSSPTQVDNTLPSDDLTAAAPTYDPSIHASYPLSSIYPPDKIGFPSCPPRALGSYRDACDSDTETDSGASDAEIDADLNAVPQSLLAQIRGRRMDEGSGVPDVNAWVRAWRSTGKAKTQAALGIGRRTRSRTASGLSRVVSPTESIYAMTQRMQTLKATLLRSEDEIVVCDSDLEASDSPPVSVPSSPPPSIPEPSIPEVSSPLPSSPIPSTPEPSSPEPSDVDTPVPRTRQAPLSSLALIRSKVNKHRAEAVRSIAESSSRRAVHDAWRAHESDVQPAMAMIEAYIDRQGLRLVPKTPEAPSIALPLSDSPDSTFDANAIEAGLSPPSPTPRSSFPRISHVLTSSEPTPDPDQATSPLAVDYVEDAILAVPPDDGSSSEDGDDEFSSSEEDVGAEGWSDDEQWSDEEPTATSQVEQIRRQAPRQWERPMTTARERYAHDHPRANHAVATRRTRLHQIGTNAGRSSTPRPASPRPGASAAPSFDWRRPRLHVVRRPVVLRPPRRTVFTGKQASNRTVNTAKDLKAILKSKSSKLSDRVRRAMIQRYNQKPENKPRPRGVVVASRPTTPTYERQRSRSPEPYILNTEHLSADVVMHDSEAVQAAAIAKPSQLAGHKRRSMPGDGSTVRDAQRDILRAEEIGWNQRFHRDRDALRRAKCDPAFVEERRRFNKLQHYALKAPSLAAQAASNANASVVNALEDDDVEMAEPEVVAPVEEADVAAAVVEAAVAEAVVDDLVDPVTSSAFVTFDPSVLPSFIRDGTPLATCPEVVEDIVLLQPPAPVEVMEEMSQPPASEPRDTFAPRARRLRAHEHFMALAASSAQPARSLLRGNRSADTAPMAETAGPSFRVSPTIVSARLGSPTNVSVTMESSSNVSVIMDSPTGASTPLEPADALAPAAAAAMRSPPPRYEFDFYPIVRTPVRQRPAARPAPRPRSASDPPDYTGPYRDMSPPPPPPYNSITDCATIIAARFEDAPTPRTHSHSLSEVEEGGEDERYAPGMWPAQRRSPSPDDGGGQGNILGRVLGFFR</sequence>
<feature type="region of interest" description="Disordered" evidence="1">
    <location>
        <begin position="618"/>
        <end position="637"/>
    </location>
</feature>
<feature type="region of interest" description="Disordered" evidence="1">
    <location>
        <begin position="984"/>
        <end position="1037"/>
    </location>
</feature>
<dbReference type="RefSeq" id="XP_018276550.1">
    <property type="nucleotide sequence ID" value="XM_018424039.1"/>
</dbReference>
<evidence type="ECO:0000313" key="3">
    <source>
        <dbReference type="Proteomes" id="UP000053611"/>
    </source>
</evidence>
<feature type="region of interest" description="Disordered" evidence="1">
    <location>
        <begin position="184"/>
        <end position="247"/>
    </location>
</feature>
<evidence type="ECO:0000313" key="2">
    <source>
        <dbReference type="EMBL" id="KLT40059.1"/>
    </source>
</evidence>
<organism evidence="2 3">
    <name type="scientific">Cutaneotrichosporon oleaginosum</name>
    <dbReference type="NCBI Taxonomy" id="879819"/>
    <lineage>
        <taxon>Eukaryota</taxon>
        <taxon>Fungi</taxon>
        <taxon>Dikarya</taxon>
        <taxon>Basidiomycota</taxon>
        <taxon>Agaricomycotina</taxon>
        <taxon>Tremellomycetes</taxon>
        <taxon>Trichosporonales</taxon>
        <taxon>Trichosporonaceae</taxon>
        <taxon>Cutaneotrichosporon</taxon>
    </lineage>
</organism>
<feature type="compositionally biased region" description="Acidic residues" evidence="1">
    <location>
        <begin position="387"/>
        <end position="419"/>
    </location>
</feature>
<reference evidence="2 3" key="1">
    <citation type="submission" date="2015-03" db="EMBL/GenBank/DDBJ databases">
        <title>Genomics and transcriptomics of the oil-accumulating basidiomycete yeast T. oleaginosus allow insights into substrate utilization and the diverse evolutionary trajectories of mating systems in fungi.</title>
        <authorList>
            <consortium name="DOE Joint Genome Institute"/>
            <person name="Kourist R."/>
            <person name="Kracht O."/>
            <person name="Bracharz F."/>
            <person name="Lipzen A."/>
            <person name="Nolan M."/>
            <person name="Ohm R."/>
            <person name="Grigoriev I."/>
            <person name="Sun S."/>
            <person name="Heitman J."/>
            <person name="Bruck T."/>
            <person name="Nowrousian M."/>
        </authorList>
    </citation>
    <scope>NUCLEOTIDE SEQUENCE [LARGE SCALE GENOMIC DNA]</scope>
    <source>
        <strain evidence="2 3">IBC0246</strain>
    </source>
</reference>